<dbReference type="Pfam" id="PF04233">
    <property type="entry name" value="Phage_Mu_F"/>
    <property type="match status" value="1"/>
</dbReference>
<dbReference type="EMBL" id="BK014968">
    <property type="protein sequence ID" value="DAD84862.1"/>
    <property type="molecule type" value="Genomic_DNA"/>
</dbReference>
<evidence type="ECO:0000259" key="3">
    <source>
        <dbReference type="Pfam" id="PF18798"/>
    </source>
</evidence>
<name>A0A8S5MRC5_9CAUD</name>
<evidence type="ECO:0000313" key="4">
    <source>
        <dbReference type="EMBL" id="DAD84862.1"/>
    </source>
</evidence>
<feature type="domain" description="Phage head morphogenesis" evidence="2">
    <location>
        <begin position="71"/>
        <end position="162"/>
    </location>
</feature>
<reference evidence="4" key="1">
    <citation type="journal article" date="2021" name="Proc. Natl. Acad. Sci. U.S.A.">
        <title>A Catalog of Tens of Thousands of Viruses from Human Metagenomes Reveals Hidden Associations with Chronic Diseases.</title>
        <authorList>
            <person name="Tisza M.J."/>
            <person name="Buck C.B."/>
        </authorList>
    </citation>
    <scope>NUCLEOTIDE SEQUENCE</scope>
    <source>
        <strain evidence="4">CtfrL10</strain>
    </source>
</reference>
<proteinExistence type="predicted"/>
<evidence type="ECO:0000259" key="2">
    <source>
        <dbReference type="Pfam" id="PF04233"/>
    </source>
</evidence>
<feature type="domain" description="Large polyvalent protein-associated" evidence="3">
    <location>
        <begin position="257"/>
        <end position="360"/>
    </location>
</feature>
<protein>
    <submittedName>
        <fullName evidence="4">Minor capsid component</fullName>
    </submittedName>
</protein>
<sequence>MLSDAPVRAAIEESYNIIRPALSSLEHHTPETVRHALDNNAFIFSGFRTYHSLRELGLSLTDKKGNILPLEEFRQEVRKVHDKYNVNYLEAEYEHAVGASLMADRWYEQQQGGDRYNLQYRTAGDNRVRPDHQALEGITLPKSDKFWSDYYPPNGWRCRCDVVEVSPEDYPLSNSTEASSRGEDTLRKGKQGIFRGNPGKDLALFPDKHPYYGKKGIARCGTAQHAAGDDEGDACGVLAEVLKARDGKSKLSLTPEQREHRKRIKQVAREKFAGITVENGVQVEITRSCIKELLNQPHEHYFAKNELVLNLPKLIREAKYLGAYEDEGKKEWVVQTHLFEVEIEGDKSWLIALEDEQGKIALHSISDSPLVATKKK</sequence>
<organism evidence="4">
    <name type="scientific">Myoviridae sp. ctfrL10</name>
    <dbReference type="NCBI Taxonomy" id="2826678"/>
    <lineage>
        <taxon>Viruses</taxon>
        <taxon>Duplodnaviria</taxon>
        <taxon>Heunggongvirae</taxon>
        <taxon>Uroviricota</taxon>
        <taxon>Caudoviricetes</taxon>
    </lineage>
</organism>
<feature type="region of interest" description="Disordered" evidence="1">
    <location>
        <begin position="170"/>
        <end position="192"/>
    </location>
</feature>
<dbReference type="InterPro" id="IPR040824">
    <property type="entry name" value="LPD3"/>
</dbReference>
<dbReference type="Pfam" id="PF18798">
    <property type="entry name" value="LPD3"/>
    <property type="match status" value="1"/>
</dbReference>
<dbReference type="InterPro" id="IPR006528">
    <property type="entry name" value="Phage_head_morphogenesis_dom"/>
</dbReference>
<evidence type="ECO:0000256" key="1">
    <source>
        <dbReference type="SAM" id="MobiDB-lite"/>
    </source>
</evidence>
<accession>A0A8S5MRC5</accession>
<dbReference type="NCBIfam" id="TIGR01641">
    <property type="entry name" value="phageSPP1_gp7"/>
    <property type="match status" value="1"/>
</dbReference>